<sequence>MSLKWTILSAALASALIISGCSKETASTNEEKPAAEEKAGKEEQVKSDTEEQGETEPEALVASYKEAVAELDKAKEDKEVDFAKVEEIYISDLQPLVKKRDEEFGEQVDQTLTAALAAGKNEEMNPVVVRQLFDKLMQKEFFQTVRHEFAEIDENWGNKEEVTEEYEEAMAFYSVLQGTVEKRDAAYESNMQDVISGGFSEIQSAIENDDKLAFSLGKQVVDKTLMKTFYYAVGAVPNGYATKASESAKTDETEAMIQQSEGWAFYQSVYPYLQKNAPEEADYILGQLDLQTEAKNIDAYKINRAFVRGFGKIALHEYEESKEAFGEEKGTVTAIEGALFINMIENDIKEILGEEETAKLNESAQAYLEAAKAGNKEEADKYMPLLEESLNNLIQKAQ</sequence>
<keyword evidence="3" id="KW-1185">Reference proteome</keyword>
<feature type="region of interest" description="Disordered" evidence="1">
    <location>
        <begin position="23"/>
        <end position="59"/>
    </location>
</feature>
<proteinExistence type="predicted"/>
<evidence type="ECO:0000313" key="3">
    <source>
        <dbReference type="Proteomes" id="UP000028549"/>
    </source>
</evidence>
<evidence type="ECO:0008006" key="4">
    <source>
        <dbReference type="Google" id="ProtNLM"/>
    </source>
</evidence>
<feature type="compositionally biased region" description="Basic and acidic residues" evidence="1">
    <location>
        <begin position="29"/>
        <end position="49"/>
    </location>
</feature>
<dbReference type="AlphaFoldDB" id="A0A084GXI7"/>
<dbReference type="EMBL" id="JNVC02000005">
    <property type="protein sequence ID" value="KEZ52049.1"/>
    <property type="molecule type" value="Genomic_DNA"/>
</dbReference>
<organism evidence="2 3">
    <name type="scientific">Metabacillus indicus</name>
    <name type="common">Bacillus indicus</name>
    <dbReference type="NCBI Taxonomy" id="246786"/>
    <lineage>
        <taxon>Bacteria</taxon>
        <taxon>Bacillati</taxon>
        <taxon>Bacillota</taxon>
        <taxon>Bacilli</taxon>
        <taxon>Bacillales</taxon>
        <taxon>Bacillaceae</taxon>
        <taxon>Metabacillus</taxon>
    </lineage>
</organism>
<dbReference type="STRING" id="246786.GS18_0213235"/>
<reference evidence="2 3" key="1">
    <citation type="journal article" date="2005" name="Int. J. Syst. Evol. Microbiol.">
        <title>Bacillus cibi sp. nov., isolated from jeotgal, a traditional Korean fermented seafood.</title>
        <authorList>
            <person name="Yoon J.H."/>
            <person name="Lee C.H."/>
            <person name="Oh T.K."/>
        </authorList>
    </citation>
    <scope>NUCLEOTIDE SEQUENCE [LARGE SCALE GENOMIC DNA]</scope>
    <source>
        <strain evidence="2 3">DSM 16189</strain>
    </source>
</reference>
<evidence type="ECO:0000313" key="2">
    <source>
        <dbReference type="EMBL" id="KEZ52049.1"/>
    </source>
</evidence>
<dbReference type="PROSITE" id="PS51257">
    <property type="entry name" value="PROKAR_LIPOPROTEIN"/>
    <property type="match status" value="1"/>
</dbReference>
<name>A0A084GXI7_METID</name>
<protein>
    <recommendedName>
        <fullName evidence="4">Lipoprotein</fullName>
    </recommendedName>
</protein>
<comment type="caution">
    <text evidence="2">The sequence shown here is derived from an EMBL/GenBank/DDBJ whole genome shotgun (WGS) entry which is preliminary data.</text>
</comment>
<dbReference type="OrthoDB" id="2111131at2"/>
<gene>
    <name evidence="2" type="ORF">GS18_0213235</name>
</gene>
<dbReference type="Proteomes" id="UP000028549">
    <property type="component" value="Unassembled WGS sequence"/>
</dbReference>
<dbReference type="RefSeq" id="WP_029566907.1">
    <property type="nucleotide sequence ID" value="NZ_JNVC02000005.1"/>
</dbReference>
<accession>A0A084GXI7</accession>
<evidence type="ECO:0000256" key="1">
    <source>
        <dbReference type="SAM" id="MobiDB-lite"/>
    </source>
</evidence>